<keyword evidence="1" id="KW-1133">Transmembrane helix</keyword>
<keyword evidence="3" id="KW-1185">Reference proteome</keyword>
<comment type="caution">
    <text evidence="2">The sequence shown here is derived from an EMBL/GenBank/DDBJ whole genome shotgun (WGS) entry which is preliminary data.</text>
</comment>
<evidence type="ECO:0000256" key="1">
    <source>
        <dbReference type="SAM" id="Phobius"/>
    </source>
</evidence>
<dbReference type="EMBL" id="LXEY01000020">
    <property type="protein sequence ID" value="OAV60253.1"/>
    <property type="molecule type" value="Genomic_DNA"/>
</dbReference>
<proteinExistence type="predicted"/>
<dbReference type="Proteomes" id="UP000078292">
    <property type="component" value="Unassembled WGS sequence"/>
</dbReference>
<gene>
    <name evidence="2" type="ORF">A6F49_12810</name>
</gene>
<evidence type="ECO:0000313" key="2">
    <source>
        <dbReference type="EMBL" id="OAV60253.1"/>
    </source>
</evidence>
<accession>A0A1B7LYA1</accession>
<sequence>MNLVTMPIVAILVGLFVRSRLLGAVLYLSIQAIVFTFQTLAVLLAWRAGQGVFGDATEAGVFGPAPTGIPIVFSETELWLYGLINVVILSVGVALTVGIISLRARRRTRTESTITAQPAV</sequence>
<reference evidence="2 3" key="1">
    <citation type="submission" date="2016-04" db="EMBL/GenBank/DDBJ databases">
        <title>First whole genome shotgun sequence of the bacterium Enteractinococcus sp. strain UASWS1574.</title>
        <authorList>
            <person name="Crovadore J."/>
            <person name="Chablais R."/>
            <person name="Lefort F."/>
        </authorList>
    </citation>
    <scope>NUCLEOTIDE SEQUENCE [LARGE SCALE GENOMIC DNA]</scope>
    <source>
        <strain evidence="2 3">UASWS1574</strain>
    </source>
</reference>
<feature type="transmembrane region" description="Helical" evidence="1">
    <location>
        <begin position="78"/>
        <end position="102"/>
    </location>
</feature>
<keyword evidence="1" id="KW-0812">Transmembrane</keyword>
<feature type="transmembrane region" description="Helical" evidence="1">
    <location>
        <begin position="21"/>
        <end position="46"/>
    </location>
</feature>
<evidence type="ECO:0000313" key="3">
    <source>
        <dbReference type="Proteomes" id="UP000078292"/>
    </source>
</evidence>
<dbReference type="AlphaFoldDB" id="A0A1B7LYA1"/>
<name>A0A1B7LYA1_9MICC</name>
<protein>
    <submittedName>
        <fullName evidence="2">Uncharacterized protein</fullName>
    </submittedName>
</protein>
<organism evidence="2 3">
    <name type="scientific">Enteractinococcus helveticum</name>
    <dbReference type="NCBI Taxonomy" id="1837282"/>
    <lineage>
        <taxon>Bacteria</taxon>
        <taxon>Bacillati</taxon>
        <taxon>Actinomycetota</taxon>
        <taxon>Actinomycetes</taxon>
        <taxon>Micrococcales</taxon>
        <taxon>Micrococcaceae</taxon>
    </lineage>
</organism>
<keyword evidence="1" id="KW-0472">Membrane</keyword>
<dbReference type="RefSeq" id="WP_043056776.1">
    <property type="nucleotide sequence ID" value="NZ_LXEY01000020.1"/>
</dbReference>
<dbReference type="OrthoDB" id="4838646at2"/>